<dbReference type="SUPFAM" id="SSF53850">
    <property type="entry name" value="Periplasmic binding protein-like II"/>
    <property type="match status" value="1"/>
</dbReference>
<reference evidence="7 8" key="1">
    <citation type="journal article" date="2018" name="Nat. Biotechnol.">
        <title>A standardized bacterial taxonomy based on genome phylogeny substantially revises the tree of life.</title>
        <authorList>
            <person name="Parks D.H."/>
            <person name="Chuvochina M."/>
            <person name="Waite D.W."/>
            <person name="Rinke C."/>
            <person name="Skarshewski A."/>
            <person name="Chaumeil P.A."/>
            <person name="Hugenholtz P."/>
        </authorList>
    </citation>
    <scope>NUCLEOTIDE SEQUENCE [LARGE SCALE GENOMIC DNA]</scope>
    <source>
        <strain evidence="7">UBA8844</strain>
    </source>
</reference>
<dbReference type="OMA" id="DTGHKAV"/>
<dbReference type="GO" id="GO:0015689">
    <property type="term" value="P:molybdate ion transport"/>
    <property type="evidence" value="ECO:0007669"/>
    <property type="project" value="InterPro"/>
</dbReference>
<accession>A0A3D4VAB3</accession>
<dbReference type="PANTHER" id="PTHR30632">
    <property type="entry name" value="MOLYBDATE-BINDING PERIPLASMIC PROTEIN"/>
    <property type="match status" value="1"/>
</dbReference>
<dbReference type="InterPro" id="IPR050682">
    <property type="entry name" value="ModA/WtpA"/>
</dbReference>
<protein>
    <submittedName>
        <fullName evidence="7">Molybdate ABC transporter substrate-binding protein</fullName>
    </submittedName>
</protein>
<evidence type="ECO:0000256" key="2">
    <source>
        <dbReference type="ARBA" id="ARBA00022505"/>
    </source>
</evidence>
<evidence type="ECO:0000256" key="1">
    <source>
        <dbReference type="ARBA" id="ARBA00009175"/>
    </source>
</evidence>
<name>A0A3D4VAB3_9BACT</name>
<dbReference type="PANTHER" id="PTHR30632:SF14">
    <property type="entry name" value="TUNGSTATE_MOLYBDATE_CHROMATE-BINDING PROTEIN MODA"/>
    <property type="match status" value="1"/>
</dbReference>
<keyword evidence="4" id="KW-0732">Signal</keyword>
<gene>
    <name evidence="7" type="primary">modA</name>
    <name evidence="7" type="ORF">DGD08_12740</name>
</gene>
<dbReference type="PROSITE" id="PS51257">
    <property type="entry name" value="PROKAR_LIPOPROTEIN"/>
    <property type="match status" value="1"/>
</dbReference>
<dbReference type="EMBL" id="DPIY01000010">
    <property type="protein sequence ID" value="HCT58063.1"/>
    <property type="molecule type" value="Genomic_DNA"/>
</dbReference>
<dbReference type="PIRSF" id="PIRSF004846">
    <property type="entry name" value="ModA"/>
    <property type="match status" value="1"/>
</dbReference>
<evidence type="ECO:0000256" key="5">
    <source>
        <dbReference type="ARBA" id="ARBA00062515"/>
    </source>
</evidence>
<dbReference type="FunFam" id="3.40.190.10:FF:000035">
    <property type="entry name" value="Molybdate ABC transporter substrate-binding protein"/>
    <property type="match status" value="1"/>
</dbReference>
<comment type="subunit">
    <text evidence="5">The complex is composed of two ATP-binding proteins (ModC), two transmembrane proteins (ModB) and a solute-binding protein (ModA).</text>
</comment>
<dbReference type="Proteomes" id="UP000264071">
    <property type="component" value="Unassembled WGS sequence"/>
</dbReference>
<dbReference type="GO" id="GO:1901359">
    <property type="term" value="F:tungstate binding"/>
    <property type="evidence" value="ECO:0007669"/>
    <property type="project" value="UniProtKB-ARBA"/>
</dbReference>
<proteinExistence type="inferred from homology"/>
<evidence type="ECO:0000313" key="7">
    <source>
        <dbReference type="EMBL" id="HCT58063.1"/>
    </source>
</evidence>
<dbReference type="Pfam" id="PF13531">
    <property type="entry name" value="SBP_bac_11"/>
    <property type="match status" value="1"/>
</dbReference>
<keyword evidence="2 6" id="KW-0500">Molybdenum</keyword>
<organism evidence="7 8">
    <name type="scientific">Gemmatimonas aurantiaca</name>
    <dbReference type="NCBI Taxonomy" id="173480"/>
    <lineage>
        <taxon>Bacteria</taxon>
        <taxon>Pseudomonadati</taxon>
        <taxon>Gemmatimonadota</taxon>
        <taxon>Gemmatimonadia</taxon>
        <taxon>Gemmatimonadales</taxon>
        <taxon>Gemmatimonadaceae</taxon>
        <taxon>Gemmatimonas</taxon>
    </lineage>
</organism>
<dbReference type="Gene3D" id="3.40.190.10">
    <property type="entry name" value="Periplasmic binding protein-like II"/>
    <property type="match status" value="2"/>
</dbReference>
<dbReference type="GO" id="GO:0030973">
    <property type="term" value="F:molybdate ion binding"/>
    <property type="evidence" value="ECO:0007669"/>
    <property type="project" value="InterPro"/>
</dbReference>
<evidence type="ECO:0000313" key="8">
    <source>
        <dbReference type="Proteomes" id="UP000264071"/>
    </source>
</evidence>
<evidence type="ECO:0000256" key="3">
    <source>
        <dbReference type="ARBA" id="ARBA00022723"/>
    </source>
</evidence>
<feature type="binding site" evidence="6">
    <location>
        <position position="73"/>
    </location>
    <ligand>
        <name>molybdate</name>
        <dbReference type="ChEBI" id="CHEBI:36264"/>
    </ligand>
</feature>
<comment type="caution">
    <text evidence="7">The sequence shown here is derived from an EMBL/GenBank/DDBJ whole genome shotgun (WGS) entry which is preliminary data.</text>
</comment>
<dbReference type="NCBIfam" id="TIGR01256">
    <property type="entry name" value="modA"/>
    <property type="match status" value="1"/>
</dbReference>
<dbReference type="InterPro" id="IPR005950">
    <property type="entry name" value="ModA"/>
</dbReference>
<dbReference type="CDD" id="cd13539">
    <property type="entry name" value="PBP2_AvModA"/>
    <property type="match status" value="1"/>
</dbReference>
<dbReference type="AlphaFoldDB" id="A0A3D4VAB3"/>
<dbReference type="GO" id="GO:0046872">
    <property type="term" value="F:metal ion binding"/>
    <property type="evidence" value="ECO:0007669"/>
    <property type="project" value="UniProtKB-KW"/>
</dbReference>
<feature type="binding site" evidence="6">
    <location>
        <position position="193"/>
    </location>
    <ligand>
        <name>molybdate</name>
        <dbReference type="ChEBI" id="CHEBI:36264"/>
    </ligand>
</feature>
<dbReference type="InterPro" id="IPR044084">
    <property type="entry name" value="AvModA-like_subst-bd"/>
</dbReference>
<sequence length="276" mass="28777">MRSTSVVRIMQRMIIAGLVALTACTPRDQAAAAGTGTPLTVFAAADLRFALADVARLYREQGGDSLVLVFGSTGDLTTQIINGAPADVFFAANAEAIDSLAVRTMIVDSTRRVYAIGRLALIARCPTVQRVSQTSSAPCPAPARLEEVAAASVQSIAIADPAHAPYGRAARQTLERAGLWPAVEKRIVLGANVSQAYQFVSTGNADVGLVALSLVARDSVLGHTLVDASLHDPLRQTLAVLTASTHQASAAKFLAFLNTPAAKNAMHGFGFAEDAP</sequence>
<evidence type="ECO:0000256" key="4">
    <source>
        <dbReference type="ARBA" id="ARBA00022729"/>
    </source>
</evidence>
<comment type="similarity">
    <text evidence="1">Belongs to the bacterial solute-binding protein ModA family.</text>
</comment>
<evidence type="ECO:0000256" key="6">
    <source>
        <dbReference type="PIRSR" id="PIRSR004846-1"/>
    </source>
</evidence>
<keyword evidence="3 6" id="KW-0479">Metal-binding</keyword>